<dbReference type="Proteomes" id="UP000228945">
    <property type="component" value="Chromosome"/>
</dbReference>
<keyword evidence="2" id="KW-0012">Acyltransferase</keyword>
<accession>A0A2D2AV69</accession>
<keyword evidence="5" id="KW-1185">Reference proteome</keyword>
<dbReference type="KEGG" id="cmb:CSW64_05330"/>
<dbReference type="InterPro" id="IPR016181">
    <property type="entry name" value="Acyl_CoA_acyltransferase"/>
</dbReference>
<dbReference type="InterPro" id="IPR000182">
    <property type="entry name" value="GNAT_dom"/>
</dbReference>
<dbReference type="PANTHER" id="PTHR43877:SF2">
    <property type="entry name" value="AMINOALKYLPHOSPHONATE N-ACETYLTRANSFERASE-RELATED"/>
    <property type="match status" value="1"/>
</dbReference>
<dbReference type="AlphaFoldDB" id="A0A2D2AV69"/>
<protein>
    <submittedName>
        <fullName evidence="4">GNAT family N-acetyltransferase</fullName>
    </submittedName>
</protein>
<gene>
    <name evidence="4" type="ORF">CSW64_05330</name>
</gene>
<feature type="domain" description="N-acetyltransferase" evidence="3">
    <location>
        <begin position="3"/>
        <end position="148"/>
    </location>
</feature>
<dbReference type="InterPro" id="IPR050832">
    <property type="entry name" value="Bact_Acetyltransf"/>
</dbReference>
<evidence type="ECO:0000313" key="4">
    <source>
        <dbReference type="EMBL" id="ATQ41875.1"/>
    </source>
</evidence>
<dbReference type="SUPFAM" id="SSF55729">
    <property type="entry name" value="Acyl-CoA N-acyltransferases (Nat)"/>
    <property type="match status" value="1"/>
</dbReference>
<dbReference type="Pfam" id="PF00583">
    <property type="entry name" value="Acetyltransf_1"/>
    <property type="match status" value="1"/>
</dbReference>
<sequence length="152" mass="16109">MAVSLRPARAEEAPALSALCLRSKGHWGYDEVFLEACREELTLSLDELDSVVVAEDGVEVVGLAQVLFEDGDAVLEKLFVDPSAIGCGVGRRLFDWAVEVARSGAATRMVIDADPDAAPIYRAMGAIDAGGVPSASIPGRVLPRLVFVLREG</sequence>
<reference evidence="4 5" key="1">
    <citation type="submission" date="2017-10" db="EMBL/GenBank/DDBJ databases">
        <title>Genome sequence of Caulobacter mirabilis FWC38.</title>
        <authorList>
            <person name="Fiebig A."/>
            <person name="Crosson S."/>
        </authorList>
    </citation>
    <scope>NUCLEOTIDE SEQUENCE [LARGE SCALE GENOMIC DNA]</scope>
    <source>
        <strain evidence="4 5">FWC 38</strain>
    </source>
</reference>
<evidence type="ECO:0000256" key="1">
    <source>
        <dbReference type="ARBA" id="ARBA00022679"/>
    </source>
</evidence>
<dbReference type="OrthoDB" id="7205533at2"/>
<dbReference type="PROSITE" id="PS51186">
    <property type="entry name" value="GNAT"/>
    <property type="match status" value="1"/>
</dbReference>
<evidence type="ECO:0000259" key="3">
    <source>
        <dbReference type="PROSITE" id="PS51186"/>
    </source>
</evidence>
<dbReference type="GO" id="GO:0016747">
    <property type="term" value="F:acyltransferase activity, transferring groups other than amino-acyl groups"/>
    <property type="evidence" value="ECO:0007669"/>
    <property type="project" value="InterPro"/>
</dbReference>
<dbReference type="RefSeq" id="WP_099621132.1">
    <property type="nucleotide sequence ID" value="NZ_CP024201.1"/>
</dbReference>
<evidence type="ECO:0000256" key="2">
    <source>
        <dbReference type="ARBA" id="ARBA00023315"/>
    </source>
</evidence>
<proteinExistence type="predicted"/>
<organism evidence="4 5">
    <name type="scientific">Caulobacter mirabilis</name>
    <dbReference type="NCBI Taxonomy" id="69666"/>
    <lineage>
        <taxon>Bacteria</taxon>
        <taxon>Pseudomonadati</taxon>
        <taxon>Pseudomonadota</taxon>
        <taxon>Alphaproteobacteria</taxon>
        <taxon>Caulobacterales</taxon>
        <taxon>Caulobacteraceae</taxon>
        <taxon>Caulobacter</taxon>
    </lineage>
</organism>
<evidence type="ECO:0000313" key="5">
    <source>
        <dbReference type="Proteomes" id="UP000228945"/>
    </source>
</evidence>
<dbReference type="CDD" id="cd04301">
    <property type="entry name" value="NAT_SF"/>
    <property type="match status" value="1"/>
</dbReference>
<name>A0A2D2AV69_9CAUL</name>
<keyword evidence="1 4" id="KW-0808">Transferase</keyword>
<dbReference type="PANTHER" id="PTHR43877">
    <property type="entry name" value="AMINOALKYLPHOSPHONATE N-ACETYLTRANSFERASE-RELATED-RELATED"/>
    <property type="match status" value="1"/>
</dbReference>
<dbReference type="Gene3D" id="3.40.630.30">
    <property type="match status" value="1"/>
</dbReference>
<dbReference type="EMBL" id="CP024201">
    <property type="protein sequence ID" value="ATQ41875.1"/>
    <property type="molecule type" value="Genomic_DNA"/>
</dbReference>